<dbReference type="OrthoDB" id="9794313at2"/>
<organism evidence="6 7">
    <name type="scientific">Bryocella elongata</name>
    <dbReference type="NCBI Taxonomy" id="863522"/>
    <lineage>
        <taxon>Bacteria</taxon>
        <taxon>Pseudomonadati</taxon>
        <taxon>Acidobacteriota</taxon>
        <taxon>Terriglobia</taxon>
        <taxon>Terriglobales</taxon>
        <taxon>Acidobacteriaceae</taxon>
        <taxon>Bryocella</taxon>
    </lineage>
</organism>
<dbReference type="Gene3D" id="3.10.300.10">
    <property type="entry name" value="Methylpurine-DNA glycosylase (MPG)"/>
    <property type="match status" value="1"/>
</dbReference>
<dbReference type="HAMAP" id="MF_00527">
    <property type="entry name" value="3MGH"/>
    <property type="match status" value="1"/>
</dbReference>
<reference evidence="6 7" key="1">
    <citation type="submission" date="2016-10" db="EMBL/GenBank/DDBJ databases">
        <authorList>
            <person name="de Groot N.N."/>
        </authorList>
    </citation>
    <scope>NUCLEOTIDE SEQUENCE [LARGE SCALE GENOMIC DNA]</scope>
    <source>
        <strain evidence="6 7">DSM 22489</strain>
    </source>
</reference>
<dbReference type="InterPro" id="IPR036995">
    <property type="entry name" value="MPG_sf"/>
</dbReference>
<dbReference type="Proteomes" id="UP000236728">
    <property type="component" value="Unassembled WGS sequence"/>
</dbReference>
<proteinExistence type="inferred from homology"/>
<evidence type="ECO:0000256" key="1">
    <source>
        <dbReference type="ARBA" id="ARBA00009232"/>
    </source>
</evidence>
<evidence type="ECO:0000313" key="6">
    <source>
        <dbReference type="EMBL" id="SEF79005.1"/>
    </source>
</evidence>
<dbReference type="PANTHER" id="PTHR10429">
    <property type="entry name" value="DNA-3-METHYLADENINE GLYCOSYLASE"/>
    <property type="match status" value="1"/>
</dbReference>
<dbReference type="PANTHER" id="PTHR10429:SF0">
    <property type="entry name" value="DNA-3-METHYLADENINE GLYCOSYLASE"/>
    <property type="match status" value="1"/>
</dbReference>
<dbReference type="InterPro" id="IPR003180">
    <property type="entry name" value="MPG"/>
</dbReference>
<dbReference type="CDD" id="cd00540">
    <property type="entry name" value="AAG"/>
    <property type="match status" value="1"/>
</dbReference>
<dbReference type="FunFam" id="3.10.300.10:FF:000001">
    <property type="entry name" value="Putative 3-methyladenine DNA glycosylase"/>
    <property type="match status" value="1"/>
</dbReference>
<accession>A0A1H5UVA7</accession>
<keyword evidence="3 5" id="KW-0378">Hydrolase</keyword>
<dbReference type="EMBL" id="FNVA01000001">
    <property type="protein sequence ID" value="SEF79005.1"/>
    <property type="molecule type" value="Genomic_DNA"/>
</dbReference>
<dbReference type="AlphaFoldDB" id="A0A1H5UVA7"/>
<gene>
    <name evidence="6" type="ORF">SAMN05421819_1220</name>
</gene>
<keyword evidence="7" id="KW-1185">Reference proteome</keyword>
<evidence type="ECO:0000313" key="7">
    <source>
        <dbReference type="Proteomes" id="UP000236728"/>
    </source>
</evidence>
<dbReference type="Pfam" id="PF02245">
    <property type="entry name" value="Pur_DNA_glyco"/>
    <property type="match status" value="1"/>
</dbReference>
<dbReference type="NCBIfam" id="TIGR00567">
    <property type="entry name" value="3mg"/>
    <property type="match status" value="1"/>
</dbReference>
<protein>
    <recommendedName>
        <fullName evidence="5">Putative 3-methyladenine DNA glycosylase</fullName>
        <ecNumber evidence="5">3.2.2.-</ecNumber>
    </recommendedName>
</protein>
<name>A0A1H5UVA7_9BACT</name>
<evidence type="ECO:0000256" key="4">
    <source>
        <dbReference type="ARBA" id="ARBA00023204"/>
    </source>
</evidence>
<dbReference type="GO" id="GO:0003677">
    <property type="term" value="F:DNA binding"/>
    <property type="evidence" value="ECO:0007669"/>
    <property type="project" value="InterPro"/>
</dbReference>
<dbReference type="InterPro" id="IPR011034">
    <property type="entry name" value="Formyl_transferase-like_C_sf"/>
</dbReference>
<dbReference type="EC" id="3.2.2.-" evidence="5"/>
<evidence type="ECO:0000256" key="3">
    <source>
        <dbReference type="ARBA" id="ARBA00022801"/>
    </source>
</evidence>
<keyword evidence="2 5" id="KW-0227">DNA damage</keyword>
<evidence type="ECO:0000256" key="2">
    <source>
        <dbReference type="ARBA" id="ARBA00022763"/>
    </source>
</evidence>
<dbReference type="GO" id="GO:0003905">
    <property type="term" value="F:alkylbase DNA N-glycosylase activity"/>
    <property type="evidence" value="ECO:0007669"/>
    <property type="project" value="InterPro"/>
</dbReference>
<keyword evidence="4 5" id="KW-0234">DNA repair</keyword>
<dbReference type="GO" id="GO:0006284">
    <property type="term" value="P:base-excision repair"/>
    <property type="evidence" value="ECO:0007669"/>
    <property type="project" value="InterPro"/>
</dbReference>
<sequence>MQIASHLAQEIRRLSRASLPTDTAELARYLIGKTIVREIGRGRLIGRIVETEAYPPGDSSGHAYRGRTARNQSLFLGRGFAYVYFIYGTSYMLNVTSEKKGTGAGVLLRAIEPIGGIESMERFRGTDKLTDLARGPGRLAEALAIDRRLDGVDLCADGPLWLGAAVRETGQIRRTVRIGIKREVDRPLRFIEESNPFLSGPRFEARGRHG</sequence>
<evidence type="ECO:0000256" key="5">
    <source>
        <dbReference type="HAMAP-Rule" id="MF_00527"/>
    </source>
</evidence>
<comment type="similarity">
    <text evidence="1 5">Belongs to the DNA glycosylase MPG family.</text>
</comment>
<dbReference type="SUPFAM" id="SSF50486">
    <property type="entry name" value="FMT C-terminal domain-like"/>
    <property type="match status" value="1"/>
</dbReference>